<dbReference type="EMBL" id="UINC01148679">
    <property type="protein sequence ID" value="SVD40706.1"/>
    <property type="molecule type" value="Genomic_DNA"/>
</dbReference>
<feature type="non-terminal residue" evidence="1">
    <location>
        <position position="1"/>
    </location>
</feature>
<accession>A0A382V2C5</accession>
<dbReference type="AlphaFoldDB" id="A0A382V2C5"/>
<name>A0A382V2C5_9ZZZZ</name>
<sequence>VAPNITPLFLPLFSVKNSAIAEFSLYLFNVNK</sequence>
<reference evidence="1" key="1">
    <citation type="submission" date="2018-05" db="EMBL/GenBank/DDBJ databases">
        <authorList>
            <person name="Lanie J.A."/>
            <person name="Ng W.-L."/>
            <person name="Kazmierczak K.M."/>
            <person name="Andrzejewski T.M."/>
            <person name="Davidsen T.M."/>
            <person name="Wayne K.J."/>
            <person name="Tettelin H."/>
            <person name="Glass J.I."/>
            <person name="Rusch D."/>
            <person name="Podicherti R."/>
            <person name="Tsui H.-C.T."/>
            <person name="Winkler M.E."/>
        </authorList>
    </citation>
    <scope>NUCLEOTIDE SEQUENCE</scope>
</reference>
<evidence type="ECO:0000313" key="1">
    <source>
        <dbReference type="EMBL" id="SVD40706.1"/>
    </source>
</evidence>
<proteinExistence type="predicted"/>
<gene>
    <name evidence="1" type="ORF">METZ01_LOCUS393560</name>
</gene>
<protein>
    <submittedName>
        <fullName evidence="1">Uncharacterized protein</fullName>
    </submittedName>
</protein>
<organism evidence="1">
    <name type="scientific">marine metagenome</name>
    <dbReference type="NCBI Taxonomy" id="408172"/>
    <lineage>
        <taxon>unclassified sequences</taxon>
        <taxon>metagenomes</taxon>
        <taxon>ecological metagenomes</taxon>
    </lineage>
</organism>